<dbReference type="Proteomes" id="UP000233551">
    <property type="component" value="Unassembled WGS sequence"/>
</dbReference>
<organism evidence="2 3">
    <name type="scientific">Punica granatum</name>
    <name type="common">Pomegranate</name>
    <dbReference type="NCBI Taxonomy" id="22663"/>
    <lineage>
        <taxon>Eukaryota</taxon>
        <taxon>Viridiplantae</taxon>
        <taxon>Streptophyta</taxon>
        <taxon>Embryophyta</taxon>
        <taxon>Tracheophyta</taxon>
        <taxon>Spermatophyta</taxon>
        <taxon>Magnoliopsida</taxon>
        <taxon>eudicotyledons</taxon>
        <taxon>Gunneridae</taxon>
        <taxon>Pentapetalae</taxon>
        <taxon>rosids</taxon>
        <taxon>malvids</taxon>
        <taxon>Myrtales</taxon>
        <taxon>Lythraceae</taxon>
        <taxon>Punica</taxon>
    </lineage>
</organism>
<sequence>MELFFLSVYPSDIMEHLDFLHIALCSSSNAIVLSISFLKYLSLSSLSAPHFGQLALDTERLDKALITIQGRADGGERSDMGARTTEEKQGPLERHRREIRRTDEQRTPKTAEAGTVALFIDGSPKHTFLNGPPGRPDPRTDKQHPKTGLYTPEGHPDHGTGVRLCFGAHLGLSSGSQPGENAPFSIETWPETLLMNRQCTKSAPINPEDLKA</sequence>
<accession>A0A2I0L3A4</accession>
<proteinExistence type="predicted"/>
<evidence type="ECO:0000313" key="2">
    <source>
        <dbReference type="EMBL" id="PKI75187.1"/>
    </source>
</evidence>
<keyword evidence="3" id="KW-1185">Reference proteome</keyword>
<name>A0A2I0L3A4_PUNGR</name>
<comment type="caution">
    <text evidence="2">The sequence shown here is derived from an EMBL/GenBank/DDBJ whole genome shotgun (WGS) entry which is preliminary data.</text>
</comment>
<dbReference type="EMBL" id="PGOL01000183">
    <property type="protein sequence ID" value="PKI75187.1"/>
    <property type="molecule type" value="Genomic_DNA"/>
</dbReference>
<evidence type="ECO:0000313" key="3">
    <source>
        <dbReference type="Proteomes" id="UP000233551"/>
    </source>
</evidence>
<dbReference type="AlphaFoldDB" id="A0A2I0L3A4"/>
<gene>
    <name evidence="2" type="ORF">CRG98_004411</name>
</gene>
<feature type="region of interest" description="Disordered" evidence="1">
    <location>
        <begin position="72"/>
        <end position="161"/>
    </location>
</feature>
<protein>
    <submittedName>
        <fullName evidence="2">Uncharacterized protein</fullName>
    </submittedName>
</protein>
<reference evidence="2 3" key="1">
    <citation type="submission" date="2017-11" db="EMBL/GenBank/DDBJ databases">
        <title>De-novo sequencing of pomegranate (Punica granatum L.) genome.</title>
        <authorList>
            <person name="Akparov Z."/>
            <person name="Amiraslanov A."/>
            <person name="Hajiyeva S."/>
            <person name="Abbasov M."/>
            <person name="Kaur K."/>
            <person name="Hamwieh A."/>
            <person name="Solovyev V."/>
            <person name="Salamov A."/>
            <person name="Braich B."/>
            <person name="Kosarev P."/>
            <person name="Mahmoud A."/>
            <person name="Hajiyev E."/>
            <person name="Babayeva S."/>
            <person name="Izzatullayeva V."/>
            <person name="Mammadov A."/>
            <person name="Mammadov A."/>
            <person name="Sharifova S."/>
            <person name="Ojaghi J."/>
            <person name="Eynullazada K."/>
            <person name="Bayramov B."/>
            <person name="Abdulazimova A."/>
            <person name="Shahmuradov I."/>
        </authorList>
    </citation>
    <scope>NUCLEOTIDE SEQUENCE [LARGE SCALE GENOMIC DNA]</scope>
    <source>
        <strain evidence="3">cv. AG2017</strain>
        <tissue evidence="2">Leaf</tissue>
    </source>
</reference>
<feature type="compositionally biased region" description="Basic and acidic residues" evidence="1">
    <location>
        <begin position="73"/>
        <end position="109"/>
    </location>
</feature>
<evidence type="ECO:0000256" key="1">
    <source>
        <dbReference type="SAM" id="MobiDB-lite"/>
    </source>
</evidence>